<reference evidence="1 2" key="1">
    <citation type="submission" date="2019-01" db="EMBL/GenBank/DDBJ databases">
        <title>Weissella sp. nov., a novel lactic acid bacterium isolated from animal feces.</title>
        <authorList>
            <person name="Wang L.-T."/>
        </authorList>
    </citation>
    <scope>NUCLEOTIDE SEQUENCE [LARGE SCALE GENOMIC DNA]</scope>
    <source>
        <strain evidence="1 2">8H-2</strain>
    </source>
</reference>
<dbReference type="PANTHER" id="PTHR42999:SF1">
    <property type="entry name" value="PENTAPEPTIDE REPEAT-CONTAINING PROTEIN"/>
    <property type="match status" value="1"/>
</dbReference>
<comment type="caution">
    <text evidence="1">The sequence shown here is derived from an EMBL/GenBank/DDBJ whole genome shotgun (WGS) entry which is preliminary data.</text>
</comment>
<dbReference type="InterPro" id="IPR052949">
    <property type="entry name" value="PA_immunity-related"/>
</dbReference>
<dbReference type="OrthoDB" id="9798656at2"/>
<protein>
    <submittedName>
        <fullName evidence="1">Pentapeptide repeat-containing protein</fullName>
    </submittedName>
</protein>
<dbReference type="Gene3D" id="2.160.20.80">
    <property type="entry name" value="E3 ubiquitin-protein ligase SopA"/>
    <property type="match status" value="1"/>
</dbReference>
<dbReference type="RefSeq" id="WP_148621741.1">
    <property type="nucleotide sequence ID" value="NZ_SDGZ01000004.1"/>
</dbReference>
<gene>
    <name evidence="1" type="ORF">ESZ50_01035</name>
</gene>
<dbReference type="Pfam" id="PF00805">
    <property type="entry name" value="Pentapeptide"/>
    <property type="match status" value="1"/>
</dbReference>
<dbReference type="SUPFAM" id="SSF141571">
    <property type="entry name" value="Pentapeptide repeat-like"/>
    <property type="match status" value="1"/>
</dbReference>
<proteinExistence type="predicted"/>
<dbReference type="Pfam" id="PF13599">
    <property type="entry name" value="Pentapeptide_4"/>
    <property type="match status" value="1"/>
</dbReference>
<evidence type="ECO:0000313" key="1">
    <source>
        <dbReference type="EMBL" id="TYC50832.1"/>
    </source>
</evidence>
<dbReference type="EMBL" id="SDGZ01000004">
    <property type="protein sequence ID" value="TYC50832.1"/>
    <property type="molecule type" value="Genomic_DNA"/>
</dbReference>
<sequence length="196" mass="22219">MVITGQKLAFTAIETGNCYVDCDFAYSNERIYIADVTFDHCTFAQQNFADSEWLDVTFKNIDFSNDTFESSVIYRTTFDNCRMMGSELIASRLKAVKFSNSQLMYSNFNSAKIEHGEFKECNLTESSFQSVTFKDINCFQNSNLNGSDFVDSYLRGVDLSTSDFDELLLDPNMVQGLVLNSYQVQQIVGLLGIILK</sequence>
<name>A0A6C2CB52_9LACO</name>
<dbReference type="PANTHER" id="PTHR42999">
    <property type="entry name" value="ANTIBIOTIC RESISTANCE PROTEIN MCBG"/>
    <property type="match status" value="1"/>
</dbReference>
<keyword evidence="2" id="KW-1185">Reference proteome</keyword>
<accession>A0A6C2CB52</accession>
<organism evidence="1 2">
    <name type="scientific">Weissella muntiaci</name>
    <dbReference type="NCBI Taxonomy" id="2508881"/>
    <lineage>
        <taxon>Bacteria</taxon>
        <taxon>Bacillati</taxon>
        <taxon>Bacillota</taxon>
        <taxon>Bacilli</taxon>
        <taxon>Lactobacillales</taxon>
        <taxon>Lactobacillaceae</taxon>
        <taxon>Weissella</taxon>
    </lineage>
</organism>
<evidence type="ECO:0000313" key="2">
    <source>
        <dbReference type="Proteomes" id="UP000371977"/>
    </source>
</evidence>
<dbReference type="AlphaFoldDB" id="A0A6C2CB52"/>
<dbReference type="Proteomes" id="UP000371977">
    <property type="component" value="Unassembled WGS sequence"/>
</dbReference>
<dbReference type="InterPro" id="IPR001646">
    <property type="entry name" value="5peptide_repeat"/>
</dbReference>